<gene>
    <name evidence="2" type="ORF">FTV93_29430</name>
</gene>
<reference evidence="2 3" key="1">
    <citation type="submission" date="2019-08" db="EMBL/GenBank/DDBJ databases">
        <title>Plasmid- and chromosome-located mcr-3 in mcr-1-positive Escherichia coli from diseased swine, Taiwan.</title>
        <authorList>
            <person name="Hsu C.-Y."/>
            <person name="Huang W.-C."/>
            <person name="Lauderdale T.-L."/>
        </authorList>
    </citation>
    <scope>NUCLEOTIDE SEQUENCE [LARGE SCALE GENOMIC DNA]</scope>
    <source>
        <strain evidence="2 3">NCYU-26-73</strain>
        <plasmid evidence="3">pncyu-26-73-5</plasmid>
    </source>
</reference>
<organism evidence="2 3">
    <name type="scientific">Escherichia coli</name>
    <dbReference type="NCBI Taxonomy" id="562"/>
    <lineage>
        <taxon>Bacteria</taxon>
        <taxon>Pseudomonadati</taxon>
        <taxon>Pseudomonadota</taxon>
        <taxon>Gammaproteobacteria</taxon>
        <taxon>Enterobacterales</taxon>
        <taxon>Enterobacteriaceae</taxon>
        <taxon>Escherichia</taxon>
    </lineage>
</organism>
<evidence type="ECO:0000313" key="2">
    <source>
        <dbReference type="EMBL" id="QED76568.1"/>
    </source>
</evidence>
<sequence>MKFSKFSELVNRILSNNHSHRRDMDVTIVVHSPGSIGSTPSVEVQSIHAGFDWDSGKVLIFPAQPLTTLTPEQITDITDSVRKGQSRHAYQEYKKHKEQLEKLSIELDAAKQRIAELEGNRAALAAENAGLNKFIAQSCYVFDGEQDEISDAYICATDGGMPQTPATDAFLAEVKTEARKEGAYFVANRMLAAREAGFIDDTAKNAADIARMILTSTEFMANAPEGDFDRSFSDGVLEDIAAQLGKGGKQ</sequence>
<keyword evidence="1" id="KW-0175">Coiled coil</keyword>
<reference evidence="2 3" key="2">
    <citation type="submission" date="2019-08" db="EMBL/GenBank/DDBJ databases">
        <authorList>
            <person name="Chen F.-J."/>
            <person name="Wu H.-C."/>
            <person name="Liao Y.-C."/>
            <person name="Kuo S.-C."/>
        </authorList>
    </citation>
    <scope>NUCLEOTIDE SEQUENCE [LARGE SCALE GENOMIC DNA]</scope>
    <source>
        <strain evidence="2 3">NCYU-26-73</strain>
        <plasmid evidence="3">pncyu-26-73-5</plasmid>
    </source>
</reference>
<accession>A0A5B9AVA3</accession>
<dbReference type="EMBL" id="CP042620">
    <property type="protein sequence ID" value="QED76568.1"/>
    <property type="molecule type" value="Genomic_DNA"/>
</dbReference>
<dbReference type="AlphaFoldDB" id="A0A5B9AVA3"/>
<geneLocation type="plasmid" evidence="3">
    <name>pncyu-26-73-5</name>
</geneLocation>
<proteinExistence type="predicted"/>
<evidence type="ECO:0008006" key="4">
    <source>
        <dbReference type="Google" id="ProtNLM"/>
    </source>
</evidence>
<dbReference type="Proteomes" id="UP000321299">
    <property type="component" value="Plasmid pNCYU-26-73-5"/>
</dbReference>
<feature type="coiled-coil region" evidence="1">
    <location>
        <begin position="86"/>
        <end position="127"/>
    </location>
</feature>
<keyword evidence="2" id="KW-0614">Plasmid</keyword>
<name>A0A5B9AVA3_ECOLX</name>
<evidence type="ECO:0000256" key="1">
    <source>
        <dbReference type="SAM" id="Coils"/>
    </source>
</evidence>
<protein>
    <recommendedName>
        <fullName evidence="4">Ead/Ea22-like family protein</fullName>
    </recommendedName>
</protein>
<evidence type="ECO:0000313" key="3">
    <source>
        <dbReference type="Proteomes" id="UP000321299"/>
    </source>
</evidence>